<evidence type="ECO:0000313" key="2">
    <source>
        <dbReference type="EMBL" id="SIT16031.1"/>
    </source>
</evidence>
<dbReference type="RefSeq" id="WP_076517766.1">
    <property type="nucleotide sequence ID" value="NZ_FTOH01000012.1"/>
</dbReference>
<gene>
    <name evidence="2" type="ORF">SAMN05421686_11265</name>
</gene>
<name>A0A1N7PZM2_9GAMM</name>
<proteinExistence type="predicted"/>
<dbReference type="STRING" id="484498.SAMN05421686_11265"/>
<dbReference type="OrthoDB" id="6121118at2"/>
<keyword evidence="3" id="KW-1185">Reference proteome</keyword>
<organism evidence="2 3">
    <name type="scientific">Thalassolituus maritimus</name>
    <dbReference type="NCBI Taxonomy" id="484498"/>
    <lineage>
        <taxon>Bacteria</taxon>
        <taxon>Pseudomonadati</taxon>
        <taxon>Pseudomonadota</taxon>
        <taxon>Gammaproteobacteria</taxon>
        <taxon>Oceanospirillales</taxon>
        <taxon>Oceanospirillaceae</taxon>
        <taxon>Thalassolituus</taxon>
    </lineage>
</organism>
<sequence>MTRKKKTRSLSRIHQVKTGSIKKLKREAGTDRQSGKRTSKKNKSVFEKFLESNPEAKKQLKADQEAVARKKGATQRVDSQKDREHKREETKERDPDLLSLLDSNKRDEDLY</sequence>
<protein>
    <submittedName>
        <fullName evidence="2">Uncharacterized protein</fullName>
    </submittedName>
</protein>
<evidence type="ECO:0000256" key="1">
    <source>
        <dbReference type="SAM" id="MobiDB-lite"/>
    </source>
</evidence>
<reference evidence="3" key="1">
    <citation type="submission" date="2017-01" db="EMBL/GenBank/DDBJ databases">
        <authorList>
            <person name="Varghese N."/>
            <person name="Submissions S."/>
        </authorList>
    </citation>
    <scope>NUCLEOTIDE SEQUENCE [LARGE SCALE GENOMIC DNA]</scope>
    <source>
        <strain evidence="3">DSM 24913</strain>
    </source>
</reference>
<feature type="region of interest" description="Disordered" evidence="1">
    <location>
        <begin position="1"/>
        <end position="111"/>
    </location>
</feature>
<dbReference type="AlphaFoldDB" id="A0A1N7PZM2"/>
<accession>A0A1N7PZM2</accession>
<evidence type="ECO:0000313" key="3">
    <source>
        <dbReference type="Proteomes" id="UP000185639"/>
    </source>
</evidence>
<dbReference type="Proteomes" id="UP000185639">
    <property type="component" value="Unassembled WGS sequence"/>
</dbReference>
<feature type="compositionally biased region" description="Basic residues" evidence="1">
    <location>
        <begin position="1"/>
        <end position="25"/>
    </location>
</feature>
<feature type="compositionally biased region" description="Basic and acidic residues" evidence="1">
    <location>
        <begin position="44"/>
        <end position="68"/>
    </location>
</feature>
<feature type="compositionally biased region" description="Basic and acidic residues" evidence="1">
    <location>
        <begin position="78"/>
        <end position="96"/>
    </location>
</feature>
<dbReference type="EMBL" id="FTOH01000012">
    <property type="protein sequence ID" value="SIT16031.1"/>
    <property type="molecule type" value="Genomic_DNA"/>
</dbReference>